<gene>
    <name evidence="2" type="ORF">FOZ62_011001</name>
</gene>
<proteinExistence type="predicted"/>
<organism evidence="2 3">
    <name type="scientific">Perkinsus olseni</name>
    <name type="common">Perkinsus atlanticus</name>
    <dbReference type="NCBI Taxonomy" id="32597"/>
    <lineage>
        <taxon>Eukaryota</taxon>
        <taxon>Sar</taxon>
        <taxon>Alveolata</taxon>
        <taxon>Perkinsozoa</taxon>
        <taxon>Perkinsea</taxon>
        <taxon>Perkinsida</taxon>
        <taxon>Perkinsidae</taxon>
        <taxon>Perkinsus</taxon>
    </lineage>
</organism>
<dbReference type="EMBL" id="JABANM010034157">
    <property type="protein sequence ID" value="KAF4700100.1"/>
    <property type="molecule type" value="Genomic_DNA"/>
</dbReference>
<evidence type="ECO:0000256" key="1">
    <source>
        <dbReference type="SAM" id="MobiDB-lite"/>
    </source>
</evidence>
<dbReference type="AlphaFoldDB" id="A0A7J6PXI0"/>
<feature type="compositionally biased region" description="Basic and acidic residues" evidence="1">
    <location>
        <begin position="169"/>
        <end position="198"/>
    </location>
</feature>
<feature type="compositionally biased region" description="Polar residues" evidence="1">
    <location>
        <begin position="73"/>
        <end position="89"/>
    </location>
</feature>
<sequence length="229" mass="25191">LEAGDAVDVNTFMGFLTREVAVPEATQCRTKHGVNPLAATIEIDVHGTEGMRYLTWPKDYTTEEPEAEIPAPSTLTTPRRGQGFESSARVNYGGFRNSGGDRTATRASPSSAAPTSPIASKTTAQIPSQNRQRNLSRPRTTFKTSIRTPGFPHRDRGYHFKTSITHGAVDGREREADRSNDRVFHRPAEDDDNNRDRGVIPPLPQFNHLPSFLEIGLIAQSVSHVASEL</sequence>
<evidence type="ECO:0000313" key="3">
    <source>
        <dbReference type="Proteomes" id="UP000574390"/>
    </source>
</evidence>
<feature type="non-terminal residue" evidence="2">
    <location>
        <position position="1"/>
    </location>
</feature>
<comment type="caution">
    <text evidence="2">The sequence shown here is derived from an EMBL/GenBank/DDBJ whole genome shotgun (WGS) entry which is preliminary data.</text>
</comment>
<feature type="region of interest" description="Disordered" evidence="1">
    <location>
        <begin position="63"/>
        <end position="198"/>
    </location>
</feature>
<reference evidence="2 3" key="1">
    <citation type="submission" date="2020-04" db="EMBL/GenBank/DDBJ databases">
        <title>Perkinsus olseni comparative genomics.</title>
        <authorList>
            <person name="Bogema D.R."/>
        </authorList>
    </citation>
    <scope>NUCLEOTIDE SEQUENCE [LARGE SCALE GENOMIC DNA]</scope>
    <source>
        <strain evidence="2">ATCC PRA-205</strain>
    </source>
</reference>
<dbReference type="Proteomes" id="UP000574390">
    <property type="component" value="Unassembled WGS sequence"/>
</dbReference>
<feature type="compositionally biased region" description="Low complexity" evidence="1">
    <location>
        <begin position="105"/>
        <end position="124"/>
    </location>
</feature>
<evidence type="ECO:0000313" key="2">
    <source>
        <dbReference type="EMBL" id="KAF4700100.1"/>
    </source>
</evidence>
<feature type="compositionally biased region" description="Polar residues" evidence="1">
    <location>
        <begin position="125"/>
        <end position="147"/>
    </location>
</feature>
<accession>A0A7J6PXI0</accession>
<name>A0A7J6PXI0_PEROL</name>
<protein>
    <submittedName>
        <fullName evidence="2">Uncharacterized protein</fullName>
    </submittedName>
</protein>